<proteinExistence type="predicted"/>
<evidence type="ECO:0000313" key="1">
    <source>
        <dbReference type="EMBL" id="GFT24810.1"/>
    </source>
</evidence>
<gene>
    <name evidence="1" type="ORF">NPIL_137841</name>
</gene>
<evidence type="ECO:0000313" key="2">
    <source>
        <dbReference type="Proteomes" id="UP000887013"/>
    </source>
</evidence>
<keyword evidence="2" id="KW-1185">Reference proteome</keyword>
<comment type="caution">
    <text evidence="1">The sequence shown here is derived from an EMBL/GenBank/DDBJ whole genome shotgun (WGS) entry which is preliminary data.</text>
</comment>
<dbReference type="AlphaFoldDB" id="A0A8X6NPX0"/>
<organism evidence="1 2">
    <name type="scientific">Nephila pilipes</name>
    <name type="common">Giant wood spider</name>
    <name type="synonym">Nephila maculata</name>
    <dbReference type="NCBI Taxonomy" id="299642"/>
    <lineage>
        <taxon>Eukaryota</taxon>
        <taxon>Metazoa</taxon>
        <taxon>Ecdysozoa</taxon>
        <taxon>Arthropoda</taxon>
        <taxon>Chelicerata</taxon>
        <taxon>Arachnida</taxon>
        <taxon>Araneae</taxon>
        <taxon>Araneomorphae</taxon>
        <taxon>Entelegynae</taxon>
        <taxon>Araneoidea</taxon>
        <taxon>Nephilidae</taxon>
        <taxon>Nephila</taxon>
    </lineage>
</organism>
<sequence length="176" mass="20286">MGLRPRAKFSCPDFTVLMRIKFSSPAYLIFEFVDRCCLSRIIKQPLILSFFLFFSYRQIKVVDQQHHQDAHDLIPILWLLAAAIQLDLKIKQPALYILYICISTCTLLYHRGSFCMYAAPTHHTSFSAFFSVCPLLPLPTCMPIPSHHFHNHTACMHYVYAAITLSSIRDNGRNFG</sequence>
<accession>A0A8X6NPX0</accession>
<reference evidence="1" key="1">
    <citation type="submission" date="2020-08" db="EMBL/GenBank/DDBJ databases">
        <title>Multicomponent nature underlies the extraordinary mechanical properties of spider dragline silk.</title>
        <authorList>
            <person name="Kono N."/>
            <person name="Nakamura H."/>
            <person name="Mori M."/>
            <person name="Yoshida Y."/>
            <person name="Ohtoshi R."/>
            <person name="Malay A.D."/>
            <person name="Moran D.A.P."/>
            <person name="Tomita M."/>
            <person name="Numata K."/>
            <person name="Arakawa K."/>
        </authorList>
    </citation>
    <scope>NUCLEOTIDE SEQUENCE</scope>
</reference>
<dbReference type="EMBL" id="BMAW01011636">
    <property type="protein sequence ID" value="GFT24810.1"/>
    <property type="molecule type" value="Genomic_DNA"/>
</dbReference>
<name>A0A8X6NPX0_NEPPI</name>
<protein>
    <submittedName>
        <fullName evidence="1">Uncharacterized protein</fullName>
    </submittedName>
</protein>
<dbReference type="Proteomes" id="UP000887013">
    <property type="component" value="Unassembled WGS sequence"/>
</dbReference>